<evidence type="ECO:0000313" key="2">
    <source>
        <dbReference type="Proteomes" id="UP000231564"/>
    </source>
</evidence>
<dbReference type="EMBL" id="LT634361">
    <property type="protein sequence ID" value="SFZ80267.1"/>
    <property type="molecule type" value="Genomic_DNA"/>
</dbReference>
<organism evidence="1 2">
    <name type="scientific">Tenacibaculum maritimum NCIMB 2154</name>
    <dbReference type="NCBI Taxonomy" id="1349785"/>
    <lineage>
        <taxon>Bacteria</taxon>
        <taxon>Pseudomonadati</taxon>
        <taxon>Bacteroidota</taxon>
        <taxon>Flavobacteriia</taxon>
        <taxon>Flavobacteriales</taxon>
        <taxon>Flavobacteriaceae</taxon>
        <taxon>Tenacibaculum</taxon>
    </lineage>
</organism>
<reference evidence="1 2" key="1">
    <citation type="submission" date="2016-11" db="EMBL/GenBank/DDBJ databases">
        <authorList>
            <person name="Jaros S."/>
            <person name="Januszkiewicz K."/>
            <person name="Wedrychowicz H."/>
        </authorList>
    </citation>
    <scope>NUCLEOTIDE SEQUENCE [LARGE SCALE GENOMIC DNA]</scope>
    <source>
        <strain evidence="1">NCIMB 2154T</strain>
    </source>
</reference>
<dbReference type="Proteomes" id="UP000231564">
    <property type="component" value="Chromosome MARIT"/>
</dbReference>
<dbReference type="KEGG" id="tmar:MARIT_0361"/>
<keyword evidence="2" id="KW-1185">Reference proteome</keyword>
<name>A0A2H1E6K2_9FLAO</name>
<proteinExistence type="predicted"/>
<gene>
    <name evidence="1" type="ORF">MARIT_0361</name>
</gene>
<accession>A0A2H1E6K2</accession>
<dbReference type="AlphaFoldDB" id="A0A2H1E6K2"/>
<dbReference type="RefSeq" id="WP_157926164.1">
    <property type="nucleotide sequence ID" value="NZ_CP138495.1"/>
</dbReference>
<evidence type="ECO:0000313" key="1">
    <source>
        <dbReference type="EMBL" id="SFZ80267.1"/>
    </source>
</evidence>
<protein>
    <submittedName>
        <fullName evidence="1">Uncharacterized protein</fullName>
    </submittedName>
</protein>
<sequence length="333" mass="40322">MLLNTVFSYIGVHIDRISFMTKNKDKTLTSIQIGEHKYLNLLDFFEKFQAFNWFCIDNHYHDKTSYLFEIISNKNLYEFINSNEYNQNIITKSIVLFFKIFYKNEYDNFVSDYILNYNEHSDLIKKSKIHELLINLEKFISYQWQDKASLCMKEGHEDDKNVVVNYLIWGHLKNIYDMIWKSYSGYIDHNRITFNYECSHQEKPKKSNIQLHEVSFSSKTSNFSNENRDDILEFLIGDTKTIKKFEEYEKKLITRGFLNNSRSSWLKSSSDLLRFYNYCHKKPVFKNYLEKETTGIKKLRTLYNFHEKTSRDSYKKRQRVETKELKDQFNFLD</sequence>